<dbReference type="RefSeq" id="WP_016154415.1">
    <property type="nucleotide sequence ID" value="NZ_FJXR01000021.1"/>
</dbReference>
<dbReference type="GO" id="GO:0003677">
    <property type="term" value="F:DNA binding"/>
    <property type="evidence" value="ECO:0007669"/>
    <property type="project" value="InterPro"/>
</dbReference>
<dbReference type="GO" id="GO:0006313">
    <property type="term" value="P:DNA transposition"/>
    <property type="evidence" value="ECO:0007669"/>
    <property type="project" value="InterPro"/>
</dbReference>
<dbReference type="InterPro" id="IPR047650">
    <property type="entry name" value="Transpos_IS110"/>
</dbReference>
<dbReference type="GO" id="GO:0004803">
    <property type="term" value="F:transposase activity"/>
    <property type="evidence" value="ECO:0007669"/>
    <property type="project" value="InterPro"/>
</dbReference>
<feature type="domain" description="Transposase IS116/IS110/IS902 C-terminal" evidence="2">
    <location>
        <begin position="212"/>
        <end position="289"/>
    </location>
</feature>
<sequence>MSRLNIIGIDLAKTNFYLFSLSPEGKPGGRIKLSREKLIGWFTTQSRMIVAMEACGASHHWAREIQKTGHDVVMLPAQHVRAYQRRQKNDYNDAQAIAEACWHGTIRPVPVKTLSQQDEQTFLKMRRLVSEERTQLINHIRGLMAEYGIVLRKGATELRRKLPELLEDAENGFTPQMRELLQRQYQRLAALDDELIWYDNRQRKNAAGDSVCQRLLSIPGFGPLVSLAVKSWMGDGKQFKRGRDASAALGLVPRQFSTGGQQVLLGITKCGNSYVRSMLIHGARAVLFRSAGKTDQLSSWVNLVREKRGFNRAVVALANKLIRIVWVIITRNEVYRVSVA</sequence>
<name>A0A0F1Q406_ENTCL</name>
<gene>
    <name evidence="3" type="ORF">SAMEA2273318_03364</name>
</gene>
<evidence type="ECO:0000259" key="1">
    <source>
        <dbReference type="Pfam" id="PF01548"/>
    </source>
</evidence>
<feature type="domain" description="Transposase IS110-like N-terminal" evidence="1">
    <location>
        <begin position="7"/>
        <end position="147"/>
    </location>
</feature>
<dbReference type="EMBL" id="FJXR01000021">
    <property type="protein sequence ID" value="CZV85825.1"/>
    <property type="molecule type" value="Genomic_DNA"/>
</dbReference>
<evidence type="ECO:0000313" key="4">
    <source>
        <dbReference type="Proteomes" id="UP000076008"/>
    </source>
</evidence>
<dbReference type="NCBIfam" id="NF033542">
    <property type="entry name" value="transpos_IS110"/>
    <property type="match status" value="1"/>
</dbReference>
<evidence type="ECO:0000259" key="2">
    <source>
        <dbReference type="Pfam" id="PF02371"/>
    </source>
</evidence>
<dbReference type="Pfam" id="PF02371">
    <property type="entry name" value="Transposase_20"/>
    <property type="match status" value="1"/>
</dbReference>
<evidence type="ECO:0000313" key="3">
    <source>
        <dbReference type="EMBL" id="CZV85825.1"/>
    </source>
</evidence>
<dbReference type="InterPro" id="IPR003346">
    <property type="entry name" value="Transposase_20"/>
</dbReference>
<dbReference type="Pfam" id="PF01548">
    <property type="entry name" value="DEDD_Tnp_IS110"/>
    <property type="match status" value="1"/>
</dbReference>
<protein>
    <submittedName>
        <fullName evidence="3">Transposase</fullName>
    </submittedName>
</protein>
<dbReference type="Proteomes" id="UP000076008">
    <property type="component" value="Unassembled WGS sequence"/>
</dbReference>
<dbReference type="AlphaFoldDB" id="A0A0F1Q406"/>
<dbReference type="PANTHER" id="PTHR33055:SF3">
    <property type="entry name" value="PUTATIVE TRANSPOSASE FOR IS117-RELATED"/>
    <property type="match status" value="1"/>
</dbReference>
<dbReference type="GeneID" id="63140470"/>
<dbReference type="PANTHER" id="PTHR33055">
    <property type="entry name" value="TRANSPOSASE FOR INSERTION SEQUENCE ELEMENT IS1111A"/>
    <property type="match status" value="1"/>
</dbReference>
<dbReference type="InterPro" id="IPR002525">
    <property type="entry name" value="Transp_IS110-like_N"/>
</dbReference>
<organism evidence="3 4">
    <name type="scientific">Enterobacter cloacae</name>
    <dbReference type="NCBI Taxonomy" id="550"/>
    <lineage>
        <taxon>Bacteria</taxon>
        <taxon>Pseudomonadati</taxon>
        <taxon>Pseudomonadota</taxon>
        <taxon>Gammaproteobacteria</taxon>
        <taxon>Enterobacterales</taxon>
        <taxon>Enterobacteriaceae</taxon>
        <taxon>Enterobacter</taxon>
        <taxon>Enterobacter cloacae complex</taxon>
    </lineage>
</organism>
<accession>A0A0F1Q406</accession>
<reference evidence="3 4" key="1">
    <citation type="submission" date="2016-03" db="EMBL/GenBank/DDBJ databases">
        <authorList>
            <consortium name="Pathogen Informatics"/>
        </authorList>
    </citation>
    <scope>NUCLEOTIDE SEQUENCE [LARGE SCALE GENOMIC DNA]</scope>
    <source>
        <strain evidence="4">e1252</strain>
    </source>
</reference>
<proteinExistence type="predicted"/>